<proteinExistence type="predicted"/>
<sequence length="181" mass="20771">MSQDKSQLACSAGVLKLVPMFDGTTSFASWWRRYEMACEEQSISCPVMKRLYKFALSPQIFEELQVPEAEARGLLLRRKQAGSESLHRLATDIFKLSMPAGCSLESWWLVTVFLKAMSDIDLSSRILDKNLKDVRDAVEIVKTISSKRETDPIDYLRQDLKEPKLTVRSLLPKERPTCYNY</sequence>
<dbReference type="AlphaFoldDB" id="A0A0C2N4B3"/>
<evidence type="ECO:0000313" key="1">
    <source>
        <dbReference type="EMBL" id="KII68722.1"/>
    </source>
</evidence>
<gene>
    <name evidence="1" type="ORF">RF11_01082</name>
</gene>
<name>A0A0C2N4B3_THEKT</name>
<keyword evidence="2" id="KW-1185">Reference proteome</keyword>
<organism evidence="1 2">
    <name type="scientific">Thelohanellus kitauei</name>
    <name type="common">Myxosporean</name>
    <dbReference type="NCBI Taxonomy" id="669202"/>
    <lineage>
        <taxon>Eukaryota</taxon>
        <taxon>Metazoa</taxon>
        <taxon>Cnidaria</taxon>
        <taxon>Myxozoa</taxon>
        <taxon>Myxosporea</taxon>
        <taxon>Bivalvulida</taxon>
        <taxon>Platysporina</taxon>
        <taxon>Myxobolidae</taxon>
        <taxon>Thelohanellus</taxon>
    </lineage>
</organism>
<accession>A0A0C2N4B3</accession>
<protein>
    <submittedName>
        <fullName evidence="1">Uncharacterized protein</fullName>
    </submittedName>
</protein>
<comment type="caution">
    <text evidence="1">The sequence shown here is derived from an EMBL/GenBank/DDBJ whole genome shotgun (WGS) entry which is preliminary data.</text>
</comment>
<dbReference type="EMBL" id="JWZT01002718">
    <property type="protein sequence ID" value="KII68722.1"/>
    <property type="molecule type" value="Genomic_DNA"/>
</dbReference>
<evidence type="ECO:0000313" key="2">
    <source>
        <dbReference type="Proteomes" id="UP000031668"/>
    </source>
</evidence>
<dbReference type="Proteomes" id="UP000031668">
    <property type="component" value="Unassembled WGS sequence"/>
</dbReference>
<reference evidence="1 2" key="1">
    <citation type="journal article" date="2014" name="Genome Biol. Evol.">
        <title>The genome of the myxosporean Thelohanellus kitauei shows adaptations to nutrient acquisition within its fish host.</title>
        <authorList>
            <person name="Yang Y."/>
            <person name="Xiong J."/>
            <person name="Zhou Z."/>
            <person name="Huo F."/>
            <person name="Miao W."/>
            <person name="Ran C."/>
            <person name="Liu Y."/>
            <person name="Zhang J."/>
            <person name="Feng J."/>
            <person name="Wang M."/>
            <person name="Wang M."/>
            <person name="Wang L."/>
            <person name="Yao B."/>
        </authorList>
    </citation>
    <scope>NUCLEOTIDE SEQUENCE [LARGE SCALE GENOMIC DNA]</scope>
    <source>
        <strain evidence="1">Wuqing</strain>
    </source>
</reference>